<evidence type="ECO:0000256" key="1">
    <source>
        <dbReference type="SAM" id="MobiDB-lite"/>
    </source>
</evidence>
<dbReference type="Proteomes" id="UP001244207">
    <property type="component" value="Unassembled WGS sequence"/>
</dbReference>
<comment type="caution">
    <text evidence="2">The sequence shown here is derived from an EMBL/GenBank/DDBJ whole genome shotgun (WGS) entry which is preliminary data.</text>
</comment>
<sequence>MTMMRRRATSEDAKVEVQKTEPAPASAVAAVSCLRASPPSGASRPFHETTAPLIDSHNEQT</sequence>
<protein>
    <submittedName>
        <fullName evidence="2">Uncharacterized protein</fullName>
    </submittedName>
</protein>
<feature type="compositionally biased region" description="Low complexity" evidence="1">
    <location>
        <begin position="22"/>
        <end position="32"/>
    </location>
</feature>
<gene>
    <name evidence="2" type="ORF">BDZ83DRAFT_751180</name>
</gene>
<name>A0AAD8UTQ2_GLOAC</name>
<evidence type="ECO:0000313" key="2">
    <source>
        <dbReference type="EMBL" id="KAK1726145.1"/>
    </source>
</evidence>
<dbReference type="AlphaFoldDB" id="A0AAD8UTQ2"/>
<dbReference type="GeneID" id="85397918"/>
<dbReference type="PROSITE" id="PS51257">
    <property type="entry name" value="PROKAR_LIPOPROTEIN"/>
    <property type="match status" value="1"/>
</dbReference>
<keyword evidence="3" id="KW-1185">Reference proteome</keyword>
<feature type="region of interest" description="Disordered" evidence="1">
    <location>
        <begin position="1"/>
        <end position="61"/>
    </location>
</feature>
<reference evidence="2" key="1">
    <citation type="submission" date="2021-12" db="EMBL/GenBank/DDBJ databases">
        <title>Comparative genomics, transcriptomics and evolutionary studies reveal genomic signatures of adaptation to plant cell wall in hemibiotrophic fungi.</title>
        <authorList>
            <consortium name="DOE Joint Genome Institute"/>
            <person name="Baroncelli R."/>
            <person name="Diaz J.F."/>
            <person name="Benocci T."/>
            <person name="Peng M."/>
            <person name="Battaglia E."/>
            <person name="Haridas S."/>
            <person name="Andreopoulos W."/>
            <person name="Labutti K."/>
            <person name="Pangilinan J."/>
            <person name="Floch G.L."/>
            <person name="Makela M.R."/>
            <person name="Henrissat B."/>
            <person name="Grigoriev I.V."/>
            <person name="Crouch J.A."/>
            <person name="De Vries R.P."/>
            <person name="Sukno S.A."/>
            <person name="Thon M.R."/>
        </authorList>
    </citation>
    <scope>NUCLEOTIDE SEQUENCE</scope>
    <source>
        <strain evidence="2">CBS 112980</strain>
    </source>
</reference>
<dbReference type="RefSeq" id="XP_060366200.1">
    <property type="nucleotide sequence ID" value="XM_060514020.1"/>
</dbReference>
<organism evidence="2 3">
    <name type="scientific">Glomerella acutata</name>
    <name type="common">Colletotrichum acutatum</name>
    <dbReference type="NCBI Taxonomy" id="27357"/>
    <lineage>
        <taxon>Eukaryota</taxon>
        <taxon>Fungi</taxon>
        <taxon>Dikarya</taxon>
        <taxon>Ascomycota</taxon>
        <taxon>Pezizomycotina</taxon>
        <taxon>Sordariomycetes</taxon>
        <taxon>Hypocreomycetidae</taxon>
        <taxon>Glomerellales</taxon>
        <taxon>Glomerellaceae</taxon>
        <taxon>Colletotrichum</taxon>
        <taxon>Colletotrichum acutatum species complex</taxon>
    </lineage>
</organism>
<proteinExistence type="predicted"/>
<evidence type="ECO:0000313" key="3">
    <source>
        <dbReference type="Proteomes" id="UP001244207"/>
    </source>
</evidence>
<feature type="compositionally biased region" description="Basic and acidic residues" evidence="1">
    <location>
        <begin position="8"/>
        <end position="19"/>
    </location>
</feature>
<dbReference type="EMBL" id="JAHMHS010000035">
    <property type="protein sequence ID" value="KAK1726145.1"/>
    <property type="molecule type" value="Genomic_DNA"/>
</dbReference>
<accession>A0AAD8UTQ2</accession>